<evidence type="ECO:0000259" key="7">
    <source>
        <dbReference type="Pfam" id="PF00501"/>
    </source>
</evidence>
<dbReference type="RefSeq" id="WP_230057223.1">
    <property type="nucleotide sequence ID" value="NZ_CAJHOE010000004.1"/>
</dbReference>
<dbReference type="InterPro" id="IPR042099">
    <property type="entry name" value="ANL_N_sf"/>
</dbReference>
<dbReference type="PANTHER" id="PTHR43767">
    <property type="entry name" value="LONG-CHAIN-FATTY-ACID--COA LIGASE"/>
    <property type="match status" value="1"/>
</dbReference>
<dbReference type="Proteomes" id="UP000789359">
    <property type="component" value="Unassembled WGS sequence"/>
</dbReference>
<evidence type="ECO:0000313" key="9">
    <source>
        <dbReference type="EMBL" id="CAD7288712.1"/>
    </source>
</evidence>
<dbReference type="GO" id="GO:0008756">
    <property type="term" value="F:o-succinylbenzoate-CoA ligase activity"/>
    <property type="evidence" value="ECO:0007669"/>
    <property type="project" value="UniProtKB-EC"/>
</dbReference>
<dbReference type="InterPro" id="IPR050237">
    <property type="entry name" value="ATP-dep_AMP-bd_enzyme"/>
</dbReference>
<protein>
    <recommendedName>
        <fullName evidence="5">Long-chain-fatty-acid--CoA ligase</fullName>
        <ecNumber evidence="4">6.2.1.3</ecNumber>
    </recommendedName>
    <alternativeName>
        <fullName evidence="6">Long-chain acyl-CoA synthetase</fullName>
    </alternativeName>
</protein>
<comment type="caution">
    <text evidence="9">The sequence shown here is derived from an EMBL/GenBank/DDBJ whole genome shotgun (WGS) entry which is preliminary data.</text>
</comment>
<evidence type="ECO:0000256" key="4">
    <source>
        <dbReference type="ARBA" id="ARBA00026121"/>
    </source>
</evidence>
<dbReference type="Gene3D" id="3.40.50.12780">
    <property type="entry name" value="N-terminal domain of ligase-like"/>
    <property type="match status" value="1"/>
</dbReference>
<dbReference type="Pfam" id="PF13193">
    <property type="entry name" value="AMP-binding_C"/>
    <property type="match status" value="1"/>
</dbReference>
<dbReference type="Pfam" id="PF00501">
    <property type="entry name" value="AMP-binding"/>
    <property type="match status" value="1"/>
</dbReference>
<evidence type="ECO:0000256" key="5">
    <source>
        <dbReference type="ARBA" id="ARBA00039545"/>
    </source>
</evidence>
<evidence type="ECO:0000256" key="6">
    <source>
        <dbReference type="ARBA" id="ARBA00042773"/>
    </source>
</evidence>
<keyword evidence="3 9" id="KW-0436">Ligase</keyword>
<evidence type="ECO:0000256" key="2">
    <source>
        <dbReference type="ARBA" id="ARBA00005005"/>
    </source>
</evidence>
<dbReference type="InterPro" id="IPR000873">
    <property type="entry name" value="AMP-dep_synth/lig_dom"/>
</dbReference>
<sequence>MKILEQLQNIQPDKVAFINDSECVKYGDLFSLFEKNKDQILALNASCVSISARSRMEFAKLLSILDGSVSRILFLPSDIDKDLFESYYEQAEINYEVFLDNNVLKFNLIKKPANSTNEDIKTQWIVPTSGTTSIPKLVVHTLKSLSKTVKKDPKIGEKYSWGLTFDIYRFSGIQVFLQSLLGGSKLIIPEANLSIGDSVGLFAKYGCNIISATPSFYRKLLMTKSSDELKLKRATLGGEIADDAILQALKVKFKDIKLTHIYASTELGVGFCVSDARAGFPLSYISDGYENIKVKIDQDGILCVKLGDKNSYIGKEIDYDEQGYMKTGDLVKVDGDRVYFLGRSSGSINVGGNKVLPEEIEQKILELSFVKAVRVYAKSSAITGALVCADVVVSENFDKSIAKTKILNHCKNCMPSFKVPVILKFIDEIGVTYSGKIKRD</sequence>
<comment type="subcellular location">
    <subcellularLocation>
        <location evidence="1">Membrane</location>
        <topology evidence="1">Peripheral membrane protein</topology>
    </subcellularLocation>
</comment>
<dbReference type="Gene3D" id="3.30.300.30">
    <property type="match status" value="1"/>
</dbReference>
<feature type="domain" description="AMP-dependent synthetase/ligase" evidence="7">
    <location>
        <begin position="113"/>
        <end position="281"/>
    </location>
</feature>
<dbReference type="PANTHER" id="PTHR43767:SF8">
    <property type="entry name" value="LONG-CHAIN-FATTY-ACID--COA LIGASE"/>
    <property type="match status" value="1"/>
</dbReference>
<evidence type="ECO:0000313" key="10">
    <source>
        <dbReference type="Proteomes" id="UP000789359"/>
    </source>
</evidence>
<feature type="domain" description="AMP-binding enzyme C-terminal" evidence="8">
    <location>
        <begin position="359"/>
        <end position="436"/>
    </location>
</feature>
<organism evidence="9 10">
    <name type="scientific">Campylobacter suis</name>
    <dbReference type="NCBI Taxonomy" id="2790657"/>
    <lineage>
        <taxon>Bacteria</taxon>
        <taxon>Pseudomonadati</taxon>
        <taxon>Campylobacterota</taxon>
        <taxon>Epsilonproteobacteria</taxon>
        <taxon>Campylobacterales</taxon>
        <taxon>Campylobacteraceae</taxon>
        <taxon>Campylobacter</taxon>
    </lineage>
</organism>
<proteinExistence type="predicted"/>
<accession>A0ABN7KBZ8</accession>
<evidence type="ECO:0000256" key="1">
    <source>
        <dbReference type="ARBA" id="ARBA00004170"/>
    </source>
</evidence>
<comment type="pathway">
    <text evidence="2">Lipid metabolism; fatty acid beta-oxidation.</text>
</comment>
<dbReference type="EMBL" id="CAJHOE010000004">
    <property type="protein sequence ID" value="CAD7288712.1"/>
    <property type="molecule type" value="Genomic_DNA"/>
</dbReference>
<dbReference type="InterPro" id="IPR045851">
    <property type="entry name" value="AMP-bd_C_sf"/>
</dbReference>
<keyword evidence="10" id="KW-1185">Reference proteome</keyword>
<reference evidence="9 10" key="1">
    <citation type="submission" date="2020-11" db="EMBL/GenBank/DDBJ databases">
        <authorList>
            <person name="Peeters C."/>
        </authorList>
    </citation>
    <scope>NUCLEOTIDE SEQUENCE [LARGE SCALE GENOMIC DNA]</scope>
    <source>
        <strain evidence="9 10">LMG 8286</strain>
    </source>
</reference>
<name>A0ABN7KBZ8_9BACT</name>
<evidence type="ECO:0000256" key="3">
    <source>
        <dbReference type="ARBA" id="ARBA00022598"/>
    </source>
</evidence>
<gene>
    <name evidence="9" type="primary">menE_2</name>
    <name evidence="9" type="ORF">LMG8286_01480</name>
</gene>
<dbReference type="SUPFAM" id="SSF56801">
    <property type="entry name" value="Acetyl-CoA synthetase-like"/>
    <property type="match status" value="1"/>
</dbReference>
<evidence type="ECO:0000259" key="8">
    <source>
        <dbReference type="Pfam" id="PF13193"/>
    </source>
</evidence>
<dbReference type="InterPro" id="IPR025110">
    <property type="entry name" value="AMP-bd_C"/>
</dbReference>
<dbReference type="EC" id="6.2.1.3" evidence="4"/>